<dbReference type="EMBL" id="JAVLET010000002">
    <property type="protein sequence ID" value="KAL0474060.1"/>
    <property type="molecule type" value="Genomic_DNA"/>
</dbReference>
<proteinExistence type="predicted"/>
<evidence type="ECO:0000313" key="3">
    <source>
        <dbReference type="Proteomes" id="UP001451303"/>
    </source>
</evidence>
<name>A0ABR3DN16_NEUIN</name>
<feature type="non-terminal residue" evidence="2">
    <location>
        <position position="1"/>
    </location>
</feature>
<dbReference type="Proteomes" id="UP001451303">
    <property type="component" value="Unassembled WGS sequence"/>
</dbReference>
<reference evidence="2 3" key="1">
    <citation type="submission" date="2023-09" db="EMBL/GenBank/DDBJ databases">
        <title>Multi-omics analysis of a traditional fermented food reveals byproduct-associated fungal strains for waste-to-food upcycling.</title>
        <authorList>
            <consortium name="Lawrence Berkeley National Laboratory"/>
            <person name="Rekdal V.M."/>
            <person name="Villalobos-Escobedo J.M."/>
            <person name="Rodriguez-Valeron N."/>
            <person name="Garcia M.O."/>
            <person name="Vasquez D.P."/>
            <person name="Damayanti I."/>
            <person name="Sorensen P.M."/>
            <person name="Baidoo E.E."/>
            <person name="De Carvalho A.C."/>
            <person name="Riley R."/>
            <person name="Lipzen A."/>
            <person name="He G."/>
            <person name="Yan M."/>
            <person name="Haridas S."/>
            <person name="Daum C."/>
            <person name="Yoshinaga Y."/>
            <person name="Ng V."/>
            <person name="Grigoriev I.V."/>
            <person name="Munk R."/>
            <person name="Nuraida L."/>
            <person name="Wijaya C.H."/>
            <person name="Morales P.-C."/>
            <person name="Keasling J.D."/>
        </authorList>
    </citation>
    <scope>NUCLEOTIDE SEQUENCE [LARGE SCALE GENOMIC DNA]</scope>
    <source>
        <strain evidence="2 3">FGSC 2613</strain>
    </source>
</reference>
<evidence type="ECO:0000256" key="1">
    <source>
        <dbReference type="SAM" id="MobiDB-lite"/>
    </source>
</evidence>
<evidence type="ECO:0000313" key="2">
    <source>
        <dbReference type="EMBL" id="KAL0474060.1"/>
    </source>
</evidence>
<feature type="region of interest" description="Disordered" evidence="1">
    <location>
        <begin position="88"/>
        <end position="111"/>
    </location>
</feature>
<sequence>GRRTPDVRSSPCLAILARNGCLSTNSTQTRLSVAQFHSRFHNPLRPSSMGSKGQVKPRPKMKWDERAFLLTGSQSSPNFVQSRATVGVNMGKTQAAKVPRRKEGTASTHHD</sequence>
<organism evidence="2 3">
    <name type="scientific">Neurospora intermedia</name>
    <dbReference type="NCBI Taxonomy" id="5142"/>
    <lineage>
        <taxon>Eukaryota</taxon>
        <taxon>Fungi</taxon>
        <taxon>Dikarya</taxon>
        <taxon>Ascomycota</taxon>
        <taxon>Pezizomycotina</taxon>
        <taxon>Sordariomycetes</taxon>
        <taxon>Sordariomycetidae</taxon>
        <taxon>Sordariales</taxon>
        <taxon>Sordariaceae</taxon>
        <taxon>Neurospora</taxon>
    </lineage>
</organism>
<feature type="compositionally biased region" description="Basic and acidic residues" evidence="1">
    <location>
        <begin position="101"/>
        <end position="111"/>
    </location>
</feature>
<protein>
    <submittedName>
        <fullName evidence="2">Uncharacterized protein</fullName>
    </submittedName>
</protein>
<comment type="caution">
    <text evidence="2">The sequence shown here is derived from an EMBL/GenBank/DDBJ whole genome shotgun (WGS) entry which is preliminary data.</text>
</comment>
<accession>A0ABR3DN16</accession>
<gene>
    <name evidence="2" type="ORF">QR685DRAFT_194223</name>
</gene>
<feature type="region of interest" description="Disordered" evidence="1">
    <location>
        <begin position="41"/>
        <end position="60"/>
    </location>
</feature>
<keyword evidence="3" id="KW-1185">Reference proteome</keyword>